<evidence type="ECO:0000313" key="1">
    <source>
        <dbReference type="EMBL" id="PPJ59011.1"/>
    </source>
</evidence>
<accession>A0A2S6CH19</accession>
<keyword evidence="2" id="KW-1185">Reference proteome</keyword>
<gene>
    <name evidence="1" type="ORF">CBER1_11525</name>
</gene>
<proteinExistence type="predicted"/>
<sequence>MRPDAPPFVPWPDPRQSVGLYPHQLQLFPGDPRNSLPPGYGMGPYQNDAFGRPLPPGQFQFNAVGNVTPNIQSSPALGSSGVKRLAEPSAYYKRKKSKKNKAYVPTSKSPGADAIAEFKQESGDDSDVGALSDKDYIKLAARFGTADKDDGLWYPGLPLDPVAAVAQIGDYSTKAKGLARAAKLPLYCAIGRITLGNLPPKGVRLDDYSVGALIELKMAGAFLRDDLMNSWPADFGSKDIVRSWRQPSGRPYVIKEAGRQYYAKAHGTRILCGAGRNIAIEIIAEGLDKRKVLLGD</sequence>
<organism evidence="1 2">
    <name type="scientific">Cercospora berteroae</name>
    <dbReference type="NCBI Taxonomy" id="357750"/>
    <lineage>
        <taxon>Eukaryota</taxon>
        <taxon>Fungi</taxon>
        <taxon>Dikarya</taxon>
        <taxon>Ascomycota</taxon>
        <taxon>Pezizomycotina</taxon>
        <taxon>Dothideomycetes</taxon>
        <taxon>Dothideomycetidae</taxon>
        <taxon>Mycosphaerellales</taxon>
        <taxon>Mycosphaerellaceae</taxon>
        <taxon>Cercospora</taxon>
    </lineage>
</organism>
<evidence type="ECO:0000313" key="2">
    <source>
        <dbReference type="Proteomes" id="UP000237631"/>
    </source>
</evidence>
<dbReference type="Proteomes" id="UP000237631">
    <property type="component" value="Unassembled WGS sequence"/>
</dbReference>
<reference evidence="2" key="1">
    <citation type="journal article" date="2017" name="bioRxiv">
        <title>Conservation of a gene cluster reveals novel cercosporin biosynthetic mechanisms and extends production to the genus Colletotrichum.</title>
        <authorList>
            <person name="de Jonge R."/>
            <person name="Ebert M.K."/>
            <person name="Huitt-Roehl C.R."/>
            <person name="Pal P."/>
            <person name="Suttle J.C."/>
            <person name="Spanner R.E."/>
            <person name="Neubauer J.D."/>
            <person name="Jurick W.M.II."/>
            <person name="Stott K.A."/>
            <person name="Secor G.A."/>
            <person name="Thomma B.P.H.J."/>
            <person name="Van de Peer Y."/>
            <person name="Townsend C.A."/>
            <person name="Bolton M.D."/>
        </authorList>
    </citation>
    <scope>NUCLEOTIDE SEQUENCE [LARGE SCALE GENOMIC DNA]</scope>
    <source>
        <strain evidence="2">CBS538.71</strain>
    </source>
</reference>
<protein>
    <submittedName>
        <fullName evidence="1">Uncharacterized protein</fullName>
    </submittedName>
</protein>
<dbReference type="OrthoDB" id="10661962at2759"/>
<dbReference type="AlphaFoldDB" id="A0A2S6CH19"/>
<name>A0A2S6CH19_9PEZI</name>
<comment type="caution">
    <text evidence="1">The sequence shown here is derived from an EMBL/GenBank/DDBJ whole genome shotgun (WGS) entry which is preliminary data.</text>
</comment>
<dbReference type="EMBL" id="PNEN01000426">
    <property type="protein sequence ID" value="PPJ59011.1"/>
    <property type="molecule type" value="Genomic_DNA"/>
</dbReference>